<dbReference type="OrthoDB" id="3248986at2759"/>
<dbReference type="PANTHER" id="PTHR46579:SF1">
    <property type="entry name" value="F5_8 TYPE C DOMAIN-CONTAINING PROTEIN"/>
    <property type="match status" value="1"/>
</dbReference>
<reference evidence="2" key="1">
    <citation type="submission" date="2014-01" db="EMBL/GenBank/DDBJ databases">
        <title>The genome of the white-rot fungus Pycnoporus cinnabarinus: a basidiomycete model with a versatile arsenal for lignocellulosic biomass breakdown.</title>
        <authorList>
            <person name="Levasseur A."/>
            <person name="Lomascolo A."/>
            <person name="Ruiz-Duenas F.J."/>
            <person name="Uzan E."/>
            <person name="Piumi F."/>
            <person name="Kues U."/>
            <person name="Ram A.F.J."/>
            <person name="Murat C."/>
            <person name="Haon M."/>
            <person name="Benoit I."/>
            <person name="Arfi Y."/>
            <person name="Chevret D."/>
            <person name="Drula E."/>
            <person name="Kwon M.J."/>
            <person name="Gouret P."/>
            <person name="Lesage-Meessen L."/>
            <person name="Lombard V."/>
            <person name="Mariette J."/>
            <person name="Noirot C."/>
            <person name="Park J."/>
            <person name="Patyshakuliyeva A."/>
            <person name="Wieneger R.A.B."/>
            <person name="Wosten H.A.B."/>
            <person name="Martin F."/>
            <person name="Coutinho P.M."/>
            <person name="de Vries R."/>
            <person name="Martinez A.T."/>
            <person name="Klopp C."/>
            <person name="Pontarotti P."/>
            <person name="Henrissat B."/>
            <person name="Record E."/>
        </authorList>
    </citation>
    <scope>NUCLEOTIDE SEQUENCE [LARGE SCALE GENOMIC DNA]</scope>
    <source>
        <strain evidence="2">BRFM137</strain>
    </source>
</reference>
<sequence>MHSLNRWQGLVSCDCETYGCGNTLNGSRPQTAQTRARHLRADKLHKASEAEAAHTQTICANTLPPPTGAAQNESAALLLPEDGHTTSAAVAGYSEPVQSDSSVAVDLEGQSSRERLPRRHSATADDGLPDRFLPADCFADDDDNEGDDNEANGSHDENLAAPTLNGSAPPVLGPALPQADPAERDPLPAHTDLTGLLDEDSRSLTPRAYLELPGIRLLYLQTVLQNLFKNETVDDAAAQLAYGYDIIQATTGQPLPLYPRPARTLKTARRRLGIDIDEYIEKHPICTVCFKFYSHADISALPTPSCTVRRCKGIVWGIKRKASGAEKRVPRKIQAYASFLKSLSRLLLRPEFVNNLHYPCAIKDRAPPQDSDQMHDFRDGAAYGKLELGLKRIRLPDGSVSDVRTHDGGTAITLKMVRRGLSLTVFIDWFGLAQGRPHSAGAVYVAFNNLNRSVRFLTRNVHLLMNIAGPKEPSLEQMNHVLEPFVQEVEILQRGILMNMYGQSRPVEMFGGIEARVFDVQGARKCEGAASHAHNVHMCNFCHATHDEINLPAGYNVEEFRMCDDYAQLAFAWRSREAVLKAARQRILDEGGSHWTEFMALPGWMPVSHAALDYMHNFYLGITKNLFMDFLADGYLLNKKMWDLFDDVLGTIKWPSGIGRLPTNLGENHSLPKADQWRRWLNIQCTMLWLCWRDDSDHIPRTAPPIPANTKQDPGFIRNLREIYEVFIYASVAERFLARENISMDDVHCGHHYLRRCCQEMLCLGVHLVPNHHLAMHYPEIFRLFGPVYAWWLYAQERYNGEQEKVKHNGKSGGEMELTLLRNWVGKHQFYELLTSLPESALPQECALIDRIASLSGVVRGTLLNQLAVFAFTSTISKPKSIRRFTNLRKLRPYVYDLLLTFARKTWPGQTIADDLNCDPSAVTSSAESSARRLLFIAKGGARYGSVADTRTDRDRIACVDFDNSRIPCRILYHFELVLGKLEPVICSVVERLEADDRIPTFPWSMYSTELGVYVAYADRYQPPEVILSSCLACEVAVIPFVSKVLGAAHPLWAIHSFDRTGIEPVDEWFNSLSDELDADIPDET</sequence>
<dbReference type="OMA" id="SEHILCT"/>
<proteinExistence type="predicted"/>
<dbReference type="AlphaFoldDB" id="A0A060SG59"/>
<dbReference type="HOGENOM" id="CLU_006784_0_0_1"/>
<dbReference type="PANTHER" id="PTHR46579">
    <property type="entry name" value="F5/8 TYPE C DOMAIN-CONTAINING PROTEIN-RELATED"/>
    <property type="match status" value="1"/>
</dbReference>
<keyword evidence="3" id="KW-1185">Reference proteome</keyword>
<dbReference type="EMBL" id="CCBP010000120">
    <property type="protein sequence ID" value="CDO73340.1"/>
    <property type="molecule type" value="Genomic_DNA"/>
</dbReference>
<dbReference type="STRING" id="5643.A0A060SG59"/>
<comment type="caution">
    <text evidence="2">The sequence shown here is derived from an EMBL/GenBank/DDBJ whole genome shotgun (WGS) entry which is preliminary data.</text>
</comment>
<accession>A0A060SG59</accession>
<feature type="region of interest" description="Disordered" evidence="1">
    <location>
        <begin position="93"/>
        <end position="195"/>
    </location>
</feature>
<evidence type="ECO:0000256" key="1">
    <source>
        <dbReference type="SAM" id="MobiDB-lite"/>
    </source>
</evidence>
<evidence type="ECO:0000313" key="2">
    <source>
        <dbReference type="EMBL" id="CDO73340.1"/>
    </source>
</evidence>
<dbReference type="Proteomes" id="UP000029665">
    <property type="component" value="Unassembled WGS sequence"/>
</dbReference>
<feature type="compositionally biased region" description="Acidic residues" evidence="1">
    <location>
        <begin position="138"/>
        <end position="150"/>
    </location>
</feature>
<gene>
    <name evidence="2" type="ORF">BN946_scf185008.g103</name>
</gene>
<protein>
    <submittedName>
        <fullName evidence="2">Uncharacterized protein</fullName>
    </submittedName>
</protein>
<evidence type="ECO:0000313" key="3">
    <source>
        <dbReference type="Proteomes" id="UP000029665"/>
    </source>
</evidence>
<organism evidence="2 3">
    <name type="scientific">Pycnoporus cinnabarinus</name>
    <name type="common">Cinnabar-red polypore</name>
    <name type="synonym">Trametes cinnabarina</name>
    <dbReference type="NCBI Taxonomy" id="5643"/>
    <lineage>
        <taxon>Eukaryota</taxon>
        <taxon>Fungi</taxon>
        <taxon>Dikarya</taxon>
        <taxon>Basidiomycota</taxon>
        <taxon>Agaricomycotina</taxon>
        <taxon>Agaricomycetes</taxon>
        <taxon>Polyporales</taxon>
        <taxon>Polyporaceae</taxon>
        <taxon>Trametes</taxon>
    </lineage>
</organism>
<name>A0A060SG59_PYCCI</name>